<evidence type="ECO:0000256" key="3">
    <source>
        <dbReference type="ARBA" id="ARBA00012071"/>
    </source>
</evidence>
<dbReference type="GO" id="GO:0009244">
    <property type="term" value="P:lipopolysaccharide core region biosynthetic process"/>
    <property type="evidence" value="ECO:0007669"/>
    <property type="project" value="TreeGrafter"/>
</dbReference>
<keyword evidence="10 13" id="KW-0067">ATP-binding</keyword>
<dbReference type="UniPathway" id="UPA00359">
    <property type="reaction ID" value="UER00482"/>
</dbReference>
<dbReference type="GO" id="GO:0005524">
    <property type="term" value="F:ATP binding"/>
    <property type="evidence" value="ECO:0007669"/>
    <property type="project" value="UniProtKB-UniRule"/>
</dbReference>
<evidence type="ECO:0000256" key="2">
    <source>
        <dbReference type="ARBA" id="ARBA00004870"/>
    </source>
</evidence>
<evidence type="ECO:0000256" key="9">
    <source>
        <dbReference type="ARBA" id="ARBA00022777"/>
    </source>
</evidence>
<accession>A0A1W6ZRR1</accession>
<dbReference type="KEGG" id="psin:CAK95_13380"/>
<dbReference type="PANTHER" id="PTHR42724:SF1">
    <property type="entry name" value="TETRAACYLDISACCHARIDE 4'-KINASE, MITOCHONDRIAL-RELATED"/>
    <property type="match status" value="1"/>
</dbReference>
<keyword evidence="15" id="KW-1185">Reference proteome</keyword>
<dbReference type="EC" id="2.7.1.130" evidence="3 13"/>
<keyword evidence="8 13" id="KW-0547">Nucleotide-binding</keyword>
<evidence type="ECO:0000256" key="1">
    <source>
        <dbReference type="ARBA" id="ARBA00002274"/>
    </source>
</evidence>
<feature type="binding site" evidence="13">
    <location>
        <begin position="51"/>
        <end position="58"/>
    </location>
    <ligand>
        <name>ATP</name>
        <dbReference type="ChEBI" id="CHEBI:30616"/>
    </ligand>
</feature>
<evidence type="ECO:0000313" key="14">
    <source>
        <dbReference type="EMBL" id="ARP99965.1"/>
    </source>
</evidence>
<dbReference type="GO" id="GO:0009245">
    <property type="term" value="P:lipid A biosynthetic process"/>
    <property type="evidence" value="ECO:0007669"/>
    <property type="project" value="UniProtKB-UniRule"/>
</dbReference>
<dbReference type="GO" id="GO:0009029">
    <property type="term" value="F:lipid-A 4'-kinase activity"/>
    <property type="evidence" value="ECO:0007669"/>
    <property type="project" value="UniProtKB-UniRule"/>
</dbReference>
<evidence type="ECO:0000256" key="4">
    <source>
        <dbReference type="ARBA" id="ARBA00016436"/>
    </source>
</evidence>
<dbReference type="InterPro" id="IPR027417">
    <property type="entry name" value="P-loop_NTPase"/>
</dbReference>
<evidence type="ECO:0000256" key="11">
    <source>
        <dbReference type="ARBA" id="ARBA00023098"/>
    </source>
</evidence>
<comment type="function">
    <text evidence="1 13">Transfers the gamma-phosphate of ATP to the 4'-position of a tetraacyldisaccharide 1-phosphate intermediate (termed DS-1-P) to form tetraacyldisaccharide 1,4'-bis-phosphate (lipid IVA).</text>
</comment>
<evidence type="ECO:0000256" key="8">
    <source>
        <dbReference type="ARBA" id="ARBA00022741"/>
    </source>
</evidence>
<dbReference type="PANTHER" id="PTHR42724">
    <property type="entry name" value="TETRAACYLDISACCHARIDE 4'-KINASE"/>
    <property type="match status" value="1"/>
</dbReference>
<evidence type="ECO:0000256" key="13">
    <source>
        <dbReference type="HAMAP-Rule" id="MF_00409"/>
    </source>
</evidence>
<evidence type="ECO:0000256" key="7">
    <source>
        <dbReference type="ARBA" id="ARBA00022679"/>
    </source>
</evidence>
<dbReference type="STRING" id="1235591.CAK95_13380"/>
<dbReference type="Pfam" id="PF02606">
    <property type="entry name" value="LpxK"/>
    <property type="match status" value="1"/>
</dbReference>
<name>A0A1W6ZRR1_9HYPH</name>
<dbReference type="NCBIfam" id="TIGR00682">
    <property type="entry name" value="lpxK"/>
    <property type="match status" value="1"/>
</dbReference>
<keyword evidence="6 13" id="KW-0441">Lipid A biosynthesis</keyword>
<keyword evidence="5 13" id="KW-0444">Lipid biosynthesis</keyword>
<proteinExistence type="inferred from homology"/>
<dbReference type="GO" id="GO:0005886">
    <property type="term" value="C:plasma membrane"/>
    <property type="evidence" value="ECO:0007669"/>
    <property type="project" value="TreeGrafter"/>
</dbReference>
<dbReference type="EMBL" id="CP021112">
    <property type="protein sequence ID" value="ARP99965.1"/>
    <property type="molecule type" value="Genomic_DNA"/>
</dbReference>
<sequence length="337" mass="36299">MRDPGFWWHKPGIAAYLLWPISAIYGAITASRMRRQGLRADIPVICVGNFTLGGTGKTPTAIAIAKFLAAEGEKPLFLTRGYGGRLHGPIRVDPSQHKAEDVGDEPLLLARQAPVIVSRDRAAGAVLATSLGASVIVMDDGLQNPSLMKNVSIAVADARRGFGNAFVFPAGPLRAPLARQFKYVQAVLMIGQGAGVGQITDAARTNGIPVLRAWLEPSPEALKSLNHRKTYAFAGIGDPEKFFITLVSAGVEAQVEERFPDHHPYSEEDAERILARCKREKLIPVTTEKDLARLAGASGQRGRLAAAAEAIPVSLILEESEDLRKLLRNALAARARH</sequence>
<keyword evidence="7 13" id="KW-0808">Transferase</keyword>
<comment type="pathway">
    <text evidence="2 13">Glycolipid biosynthesis; lipid IV(A) biosynthesis; lipid IV(A) from (3R)-3-hydroxytetradecanoyl-[acyl-carrier-protein] and UDP-N-acetyl-alpha-D-glucosamine: step 6/6.</text>
</comment>
<comment type="similarity">
    <text evidence="13">Belongs to the LpxK family.</text>
</comment>
<dbReference type="RefSeq" id="WP_086088369.1">
    <property type="nucleotide sequence ID" value="NZ_CP021112.1"/>
</dbReference>
<dbReference type="OrthoDB" id="9766423at2"/>
<dbReference type="HAMAP" id="MF_00409">
    <property type="entry name" value="LpxK"/>
    <property type="match status" value="1"/>
</dbReference>
<evidence type="ECO:0000256" key="5">
    <source>
        <dbReference type="ARBA" id="ARBA00022516"/>
    </source>
</evidence>
<evidence type="ECO:0000256" key="6">
    <source>
        <dbReference type="ARBA" id="ARBA00022556"/>
    </source>
</evidence>
<evidence type="ECO:0000256" key="12">
    <source>
        <dbReference type="ARBA" id="ARBA00029757"/>
    </source>
</evidence>
<evidence type="ECO:0000256" key="10">
    <source>
        <dbReference type="ARBA" id="ARBA00022840"/>
    </source>
</evidence>
<dbReference type="InterPro" id="IPR003758">
    <property type="entry name" value="LpxK"/>
</dbReference>
<reference evidence="14 15" key="1">
    <citation type="submission" date="2017-05" db="EMBL/GenBank/DDBJ databases">
        <title>Full genome sequence of Pseudorhodoplanes sinuspersici.</title>
        <authorList>
            <person name="Dastgheib S.M.M."/>
            <person name="Shavandi M."/>
            <person name="Tirandaz H."/>
        </authorList>
    </citation>
    <scope>NUCLEOTIDE SEQUENCE [LARGE SCALE GENOMIC DNA]</scope>
    <source>
        <strain evidence="14 15">RIPI110</strain>
    </source>
</reference>
<keyword evidence="9 13" id="KW-0418">Kinase</keyword>
<organism evidence="14 15">
    <name type="scientific">Pseudorhodoplanes sinuspersici</name>
    <dbReference type="NCBI Taxonomy" id="1235591"/>
    <lineage>
        <taxon>Bacteria</taxon>
        <taxon>Pseudomonadati</taxon>
        <taxon>Pseudomonadota</taxon>
        <taxon>Alphaproteobacteria</taxon>
        <taxon>Hyphomicrobiales</taxon>
        <taxon>Pseudorhodoplanes</taxon>
    </lineage>
</organism>
<evidence type="ECO:0000313" key="15">
    <source>
        <dbReference type="Proteomes" id="UP000194137"/>
    </source>
</evidence>
<dbReference type="AlphaFoldDB" id="A0A1W6ZRR1"/>
<dbReference type="SUPFAM" id="SSF52540">
    <property type="entry name" value="P-loop containing nucleoside triphosphate hydrolases"/>
    <property type="match status" value="1"/>
</dbReference>
<dbReference type="Proteomes" id="UP000194137">
    <property type="component" value="Chromosome"/>
</dbReference>
<keyword evidence="11 13" id="KW-0443">Lipid metabolism</keyword>
<gene>
    <name evidence="13" type="primary">lpxK</name>
    <name evidence="14" type="ORF">CAK95_13380</name>
</gene>
<comment type="catalytic activity">
    <reaction evidence="13">
        <text>a lipid A disaccharide + ATP = a lipid IVA + ADP + H(+)</text>
        <dbReference type="Rhea" id="RHEA:67840"/>
        <dbReference type="ChEBI" id="CHEBI:15378"/>
        <dbReference type="ChEBI" id="CHEBI:30616"/>
        <dbReference type="ChEBI" id="CHEBI:176343"/>
        <dbReference type="ChEBI" id="CHEBI:176425"/>
        <dbReference type="ChEBI" id="CHEBI:456216"/>
        <dbReference type="EC" id="2.7.1.130"/>
    </reaction>
</comment>
<protein>
    <recommendedName>
        <fullName evidence="4 13">Tetraacyldisaccharide 4'-kinase</fullName>
        <ecNumber evidence="3 13">2.7.1.130</ecNumber>
    </recommendedName>
    <alternativeName>
        <fullName evidence="12 13">Lipid A 4'-kinase</fullName>
    </alternativeName>
</protein>